<comment type="caution">
    <text evidence="14">The sequence shown here is derived from an EMBL/GenBank/DDBJ whole genome shotgun (WGS) entry which is preliminary data.</text>
</comment>
<dbReference type="Gene3D" id="3.30.565.10">
    <property type="entry name" value="Histidine kinase-like ATPase, C-terminal domain"/>
    <property type="match status" value="1"/>
</dbReference>
<name>A0ABT1ZC95_9MICO</name>
<feature type="domain" description="Histidine kinase" evidence="12">
    <location>
        <begin position="161"/>
        <end position="380"/>
    </location>
</feature>
<dbReference type="PROSITE" id="PS50109">
    <property type="entry name" value="HIS_KIN"/>
    <property type="match status" value="1"/>
</dbReference>
<dbReference type="InterPro" id="IPR003594">
    <property type="entry name" value="HATPase_dom"/>
</dbReference>
<dbReference type="SUPFAM" id="SSF55874">
    <property type="entry name" value="ATPase domain of HSP90 chaperone/DNA topoisomerase II/histidine kinase"/>
    <property type="match status" value="1"/>
</dbReference>
<dbReference type="Pfam" id="PF00512">
    <property type="entry name" value="HisKA"/>
    <property type="match status" value="1"/>
</dbReference>
<keyword evidence="11" id="KW-0472">Membrane</keyword>
<dbReference type="PROSITE" id="PS50885">
    <property type="entry name" value="HAMP"/>
    <property type="match status" value="1"/>
</dbReference>
<evidence type="ECO:0000256" key="1">
    <source>
        <dbReference type="ARBA" id="ARBA00000085"/>
    </source>
</evidence>
<dbReference type="GO" id="GO:0016301">
    <property type="term" value="F:kinase activity"/>
    <property type="evidence" value="ECO:0007669"/>
    <property type="project" value="UniProtKB-KW"/>
</dbReference>
<keyword evidence="5" id="KW-0808">Transferase</keyword>
<dbReference type="Pfam" id="PF02518">
    <property type="entry name" value="HATPase_c"/>
    <property type="match status" value="1"/>
</dbReference>
<evidence type="ECO:0000313" key="15">
    <source>
        <dbReference type="Proteomes" id="UP001205337"/>
    </source>
</evidence>
<dbReference type="InterPro" id="IPR005467">
    <property type="entry name" value="His_kinase_dom"/>
</dbReference>
<evidence type="ECO:0000256" key="5">
    <source>
        <dbReference type="ARBA" id="ARBA00022679"/>
    </source>
</evidence>
<evidence type="ECO:0000259" key="13">
    <source>
        <dbReference type="PROSITE" id="PS50885"/>
    </source>
</evidence>
<evidence type="ECO:0000313" key="14">
    <source>
        <dbReference type="EMBL" id="MCS0498330.1"/>
    </source>
</evidence>
<dbReference type="RefSeq" id="WP_258797231.1">
    <property type="nucleotide sequence ID" value="NZ_JANTHX010000003.1"/>
</dbReference>
<organism evidence="14 15">
    <name type="scientific">Protaetiibacter mangrovi</name>
    <dbReference type="NCBI Taxonomy" id="2970926"/>
    <lineage>
        <taxon>Bacteria</taxon>
        <taxon>Bacillati</taxon>
        <taxon>Actinomycetota</taxon>
        <taxon>Actinomycetes</taxon>
        <taxon>Micrococcales</taxon>
        <taxon>Microbacteriaceae</taxon>
        <taxon>Protaetiibacter</taxon>
    </lineage>
</organism>
<evidence type="ECO:0000256" key="11">
    <source>
        <dbReference type="SAM" id="Phobius"/>
    </source>
</evidence>
<evidence type="ECO:0000256" key="9">
    <source>
        <dbReference type="ARBA" id="ARBA00023012"/>
    </source>
</evidence>
<feature type="coiled-coil region" evidence="10">
    <location>
        <begin position="127"/>
        <end position="154"/>
    </location>
</feature>
<keyword evidence="10" id="KW-0175">Coiled coil</keyword>
<evidence type="ECO:0000259" key="12">
    <source>
        <dbReference type="PROSITE" id="PS50109"/>
    </source>
</evidence>
<evidence type="ECO:0000256" key="6">
    <source>
        <dbReference type="ARBA" id="ARBA00022692"/>
    </source>
</evidence>
<gene>
    <name evidence="14" type="ORF">NUH29_02055</name>
</gene>
<evidence type="ECO:0000256" key="2">
    <source>
        <dbReference type="ARBA" id="ARBA00004236"/>
    </source>
</evidence>
<keyword evidence="15" id="KW-1185">Reference proteome</keyword>
<dbReference type="SMART" id="SM00388">
    <property type="entry name" value="HisKA"/>
    <property type="match status" value="1"/>
</dbReference>
<dbReference type="Proteomes" id="UP001205337">
    <property type="component" value="Unassembled WGS sequence"/>
</dbReference>
<comment type="catalytic activity">
    <reaction evidence="1">
        <text>ATP + protein L-histidine = ADP + protein N-phospho-L-histidine.</text>
        <dbReference type="EC" id="2.7.13.3"/>
    </reaction>
</comment>
<dbReference type="CDD" id="cd00082">
    <property type="entry name" value="HisKA"/>
    <property type="match status" value="1"/>
</dbReference>
<dbReference type="SUPFAM" id="SSF47384">
    <property type="entry name" value="Homodimeric domain of signal transducing histidine kinase"/>
    <property type="match status" value="1"/>
</dbReference>
<dbReference type="EMBL" id="JANTHX010000003">
    <property type="protein sequence ID" value="MCS0498330.1"/>
    <property type="molecule type" value="Genomic_DNA"/>
</dbReference>
<reference evidence="14 15" key="1">
    <citation type="submission" date="2022-08" db="EMBL/GenBank/DDBJ databases">
        <authorList>
            <person name="Li F."/>
        </authorList>
    </citation>
    <scope>NUCLEOTIDE SEQUENCE [LARGE SCALE GENOMIC DNA]</scope>
    <source>
        <strain evidence="14 15">10F1B-8-1</strain>
    </source>
</reference>
<dbReference type="InterPro" id="IPR036890">
    <property type="entry name" value="HATPase_C_sf"/>
</dbReference>
<dbReference type="InterPro" id="IPR036097">
    <property type="entry name" value="HisK_dim/P_sf"/>
</dbReference>
<keyword evidence="4" id="KW-0597">Phosphoprotein</keyword>
<dbReference type="Gene3D" id="1.10.287.130">
    <property type="match status" value="1"/>
</dbReference>
<evidence type="ECO:0000256" key="8">
    <source>
        <dbReference type="ARBA" id="ARBA00022989"/>
    </source>
</evidence>
<keyword evidence="6 11" id="KW-0812">Transmembrane</keyword>
<sequence length="384" mass="40135">MLPLPDLMIVTAIALACAVCVGAAGLLALRVLRRASMLVQVLVVVVSAIASVVVGIIAVAQAMYVSSHDLTVVMWITGVSAVVSVGVALLLGRAFTRNSARLRSMARALGDGERIELAESGSGGAELAGLAEELATTSRRLAEAREEVATLDASRRELVAWIAHDLRTPLAGLRAMAEALEDGLASDPQRFHRQMRSQVDHLSAMVDDLFELSKIQSGTLSLSMEPVSLYDLVSDAVAELGAVAEARSIRLREASSGELTVVGDPRELARVIGNLLINAIQHSPEGSEISVTARHDGDGHVVLTVEDSGGGIPENDLSKIFQAGWRATSARTPGQLEGSSAGAGLGLAIVQGIVEAHFGQITVQNVPGGCRFDVRLPSHTSVAA</sequence>
<dbReference type="EC" id="2.7.13.3" evidence="3"/>
<keyword evidence="8 11" id="KW-1133">Transmembrane helix</keyword>
<dbReference type="InterPro" id="IPR003660">
    <property type="entry name" value="HAMP_dom"/>
</dbReference>
<feature type="transmembrane region" description="Helical" evidence="11">
    <location>
        <begin position="72"/>
        <end position="95"/>
    </location>
</feature>
<dbReference type="InterPro" id="IPR050736">
    <property type="entry name" value="Sensor_HK_Regulatory"/>
</dbReference>
<feature type="transmembrane region" description="Helical" evidence="11">
    <location>
        <begin position="41"/>
        <end position="66"/>
    </location>
</feature>
<feature type="domain" description="HAMP" evidence="13">
    <location>
        <begin position="93"/>
        <end position="146"/>
    </location>
</feature>
<dbReference type="PANTHER" id="PTHR43711">
    <property type="entry name" value="TWO-COMPONENT HISTIDINE KINASE"/>
    <property type="match status" value="1"/>
</dbReference>
<feature type="transmembrane region" description="Helical" evidence="11">
    <location>
        <begin position="6"/>
        <end position="29"/>
    </location>
</feature>
<dbReference type="SMART" id="SM00387">
    <property type="entry name" value="HATPase_c"/>
    <property type="match status" value="1"/>
</dbReference>
<evidence type="ECO:0000256" key="10">
    <source>
        <dbReference type="SAM" id="Coils"/>
    </source>
</evidence>
<evidence type="ECO:0000256" key="4">
    <source>
        <dbReference type="ARBA" id="ARBA00022553"/>
    </source>
</evidence>
<accession>A0ABT1ZC95</accession>
<dbReference type="PANTHER" id="PTHR43711:SF1">
    <property type="entry name" value="HISTIDINE KINASE 1"/>
    <property type="match status" value="1"/>
</dbReference>
<dbReference type="InterPro" id="IPR003661">
    <property type="entry name" value="HisK_dim/P_dom"/>
</dbReference>
<comment type="subcellular location">
    <subcellularLocation>
        <location evidence="2">Cell membrane</location>
    </subcellularLocation>
</comment>
<protein>
    <recommendedName>
        <fullName evidence="3">histidine kinase</fullName>
        <ecNumber evidence="3">2.7.13.3</ecNumber>
    </recommendedName>
</protein>
<dbReference type="InterPro" id="IPR004358">
    <property type="entry name" value="Sig_transdc_His_kin-like_C"/>
</dbReference>
<evidence type="ECO:0000256" key="3">
    <source>
        <dbReference type="ARBA" id="ARBA00012438"/>
    </source>
</evidence>
<keyword evidence="9" id="KW-0902">Two-component regulatory system</keyword>
<evidence type="ECO:0000256" key="7">
    <source>
        <dbReference type="ARBA" id="ARBA00022777"/>
    </source>
</evidence>
<dbReference type="PRINTS" id="PR00344">
    <property type="entry name" value="BCTRLSENSOR"/>
</dbReference>
<proteinExistence type="predicted"/>
<keyword evidence="7 14" id="KW-0418">Kinase</keyword>